<keyword evidence="4 7" id="KW-0325">Glycoprotein</keyword>
<comment type="cofactor">
    <cofactor evidence="6 7">
        <name>Ca(2+)</name>
        <dbReference type="ChEBI" id="CHEBI:29108"/>
    </cofactor>
    <text evidence="6 7">Binds 2 calcium ions per subunit.</text>
</comment>
<proteinExistence type="inferred from homology"/>
<keyword evidence="6 7" id="KW-0106">Calcium</keyword>
<feature type="binding site" evidence="6">
    <location>
        <position position="275"/>
    </location>
    <ligand>
        <name>Ca(2+)</name>
        <dbReference type="ChEBI" id="CHEBI:29108"/>
        <label>1</label>
        <note>catalytic</note>
    </ligand>
</feature>
<evidence type="ECO:0000313" key="9">
    <source>
        <dbReference type="Proteomes" id="UP000762676"/>
    </source>
</evidence>
<evidence type="ECO:0000256" key="6">
    <source>
        <dbReference type="PIRSR" id="PIRSR602640-2"/>
    </source>
</evidence>
<feature type="active site" description="Proton acceptor" evidence="5">
    <location>
        <position position="116"/>
    </location>
</feature>
<dbReference type="PANTHER" id="PTHR11799">
    <property type="entry name" value="PARAOXONASE"/>
    <property type="match status" value="1"/>
</dbReference>
<dbReference type="EC" id="3.1.1.2" evidence="7"/>
<dbReference type="InterPro" id="IPR011042">
    <property type="entry name" value="6-blade_b-propeller_TolB-like"/>
</dbReference>
<accession>A0AAV4I8F9</accession>
<dbReference type="SUPFAM" id="SSF63829">
    <property type="entry name" value="Calcium-dependent phosphotriesterase"/>
    <property type="match status" value="1"/>
</dbReference>
<evidence type="ECO:0000256" key="2">
    <source>
        <dbReference type="ARBA" id="ARBA00022801"/>
    </source>
</evidence>
<feature type="binding site" evidence="6">
    <location>
        <position position="50"/>
    </location>
    <ligand>
        <name>Ca(2+)</name>
        <dbReference type="ChEBI" id="CHEBI:29108"/>
        <label>1</label>
        <note>catalytic</note>
    </ligand>
</feature>
<comment type="catalytic activity">
    <reaction evidence="7">
        <text>a phenyl acetate + H2O = a phenol + acetate + H(+)</text>
        <dbReference type="Rhea" id="RHEA:17309"/>
        <dbReference type="ChEBI" id="CHEBI:15377"/>
        <dbReference type="ChEBI" id="CHEBI:15378"/>
        <dbReference type="ChEBI" id="CHEBI:30089"/>
        <dbReference type="ChEBI" id="CHEBI:33853"/>
        <dbReference type="ChEBI" id="CHEBI:140310"/>
        <dbReference type="EC" id="3.1.1.2"/>
    </reaction>
</comment>
<evidence type="ECO:0000256" key="7">
    <source>
        <dbReference type="RuleBase" id="RU368025"/>
    </source>
</evidence>
<keyword evidence="9" id="KW-1185">Reference proteome</keyword>
<dbReference type="EMBL" id="BMAT01002336">
    <property type="protein sequence ID" value="GFS04956.1"/>
    <property type="molecule type" value="Genomic_DNA"/>
</dbReference>
<dbReference type="Gene3D" id="2.120.10.30">
    <property type="entry name" value="TolB, C-terminal domain"/>
    <property type="match status" value="1"/>
</dbReference>
<dbReference type="AlphaFoldDB" id="A0AAV4I8F9"/>
<evidence type="ECO:0000256" key="4">
    <source>
        <dbReference type="ARBA" id="ARBA00023180"/>
    </source>
</evidence>
<keyword evidence="6 7" id="KW-0479">Metal-binding</keyword>
<evidence type="ECO:0000256" key="3">
    <source>
        <dbReference type="ARBA" id="ARBA00023157"/>
    </source>
</evidence>
<dbReference type="GO" id="GO:0046872">
    <property type="term" value="F:metal ion binding"/>
    <property type="evidence" value="ECO:0007669"/>
    <property type="project" value="UniProtKB-KW"/>
</dbReference>
<dbReference type="PRINTS" id="PR01785">
    <property type="entry name" value="PARAOXONASE"/>
</dbReference>
<dbReference type="InterPro" id="IPR051288">
    <property type="entry name" value="Serum_paraoxonase/arylesterase"/>
</dbReference>
<evidence type="ECO:0000313" key="8">
    <source>
        <dbReference type="EMBL" id="GFS04956.1"/>
    </source>
</evidence>
<keyword evidence="2 7" id="KW-0378">Hydrolase</keyword>
<name>A0AAV4I8F9_9GAST</name>
<feature type="binding site" evidence="6">
    <location>
        <position position="172"/>
    </location>
    <ligand>
        <name>Ca(2+)</name>
        <dbReference type="ChEBI" id="CHEBI:29108"/>
        <label>1</label>
        <note>catalytic</note>
    </ligand>
</feature>
<feature type="binding site" evidence="6">
    <location>
        <position position="274"/>
    </location>
    <ligand>
        <name>Ca(2+)</name>
        <dbReference type="ChEBI" id="CHEBI:29108"/>
        <label>1</label>
        <note>catalytic</note>
    </ligand>
</feature>
<feature type="binding site" evidence="6">
    <location>
        <position position="228"/>
    </location>
    <ligand>
        <name>Ca(2+)</name>
        <dbReference type="ChEBI" id="CHEBI:29108"/>
        <label>1</label>
        <note>catalytic</note>
    </ligand>
</feature>
<feature type="signal peptide" evidence="7">
    <location>
        <begin position="1"/>
        <end position="20"/>
    </location>
</feature>
<keyword evidence="7" id="KW-0732">Signal</keyword>
<keyword evidence="3 7" id="KW-1015">Disulfide bond</keyword>
<feature type="binding site" evidence="6">
    <location>
        <position position="118"/>
    </location>
    <ligand>
        <name>Ca(2+)</name>
        <dbReference type="ChEBI" id="CHEBI:29108"/>
        <label>1</label>
        <note>catalytic</note>
    </ligand>
</feature>
<comment type="caution">
    <text evidence="8">The sequence shown here is derived from an EMBL/GenBank/DDBJ whole genome shotgun (WGS) entry which is preliminary data.</text>
</comment>
<dbReference type="Proteomes" id="UP000762676">
    <property type="component" value="Unassembled WGS sequence"/>
</dbReference>
<sequence>MLSHALLVAVASIACYGVYQFIDEVGLNGRYYKHHPGVCRRVPGIEHGSEDIHVMSDGKAFISSGFLMAKRMKEYAEKHDVKGRLVLFDFTDPSAGVMELALEADRDFHGKKFRPHGISVLEDKRKGKHLVYVINHPDELPDVVEKFRFSPASKRLVHLRSIPVGDKMTAANDLTLVAEDQFYITNTAVYHSKPFSTMERFLPLRTGGVFFYNGTDIYEAIPNLSYPNGIFLSPDHKLLYVLSYVEKTLLVYRLSPGTKGAELMQTVQLYGRGDNIQLSQSGDALLVGAHPNYYTFYKHFASPTPADVKSPSSLEHKIIVLARKQSFTLNWKPSAHGKTLPQRSGGAWFETRPSQTKDFKIGIGISS</sequence>
<feature type="chain" id="PRO_5043086230" description="Paraoxonase" evidence="7">
    <location>
        <begin position="21"/>
        <end position="367"/>
    </location>
</feature>
<reference evidence="8 9" key="1">
    <citation type="journal article" date="2021" name="Elife">
        <title>Chloroplast acquisition without the gene transfer in kleptoplastic sea slugs, Plakobranchus ocellatus.</title>
        <authorList>
            <person name="Maeda T."/>
            <person name="Takahashi S."/>
            <person name="Yoshida T."/>
            <person name="Shimamura S."/>
            <person name="Takaki Y."/>
            <person name="Nagai Y."/>
            <person name="Toyoda A."/>
            <person name="Suzuki Y."/>
            <person name="Arimoto A."/>
            <person name="Ishii H."/>
            <person name="Satoh N."/>
            <person name="Nishiyama T."/>
            <person name="Hasebe M."/>
            <person name="Maruyama T."/>
            <person name="Minagawa J."/>
            <person name="Obokata J."/>
            <person name="Shigenobu S."/>
        </authorList>
    </citation>
    <scope>NUCLEOTIDE SEQUENCE [LARGE SCALE GENOMIC DNA]</scope>
</reference>
<dbReference type="PANTHER" id="PTHR11799:SF12">
    <property type="entry name" value="PARAOXONASE-RELATED"/>
    <property type="match status" value="1"/>
</dbReference>
<protein>
    <recommendedName>
        <fullName evidence="7">Paraoxonase</fullName>
        <ecNumber evidence="7">3.1.1.2</ecNumber>
    </recommendedName>
</protein>
<feature type="binding site" evidence="6">
    <location>
        <position position="51"/>
    </location>
    <ligand>
        <name>Ca(2+)</name>
        <dbReference type="ChEBI" id="CHEBI:29108"/>
        <label>1</label>
        <note>catalytic</note>
    </ligand>
</feature>
<dbReference type="GO" id="GO:0004064">
    <property type="term" value="F:arylesterase activity"/>
    <property type="evidence" value="ECO:0007669"/>
    <property type="project" value="UniProtKB-UniRule"/>
</dbReference>
<organism evidence="8 9">
    <name type="scientific">Elysia marginata</name>
    <dbReference type="NCBI Taxonomy" id="1093978"/>
    <lineage>
        <taxon>Eukaryota</taxon>
        <taxon>Metazoa</taxon>
        <taxon>Spiralia</taxon>
        <taxon>Lophotrochozoa</taxon>
        <taxon>Mollusca</taxon>
        <taxon>Gastropoda</taxon>
        <taxon>Heterobranchia</taxon>
        <taxon>Euthyneura</taxon>
        <taxon>Panpulmonata</taxon>
        <taxon>Sacoglossa</taxon>
        <taxon>Placobranchoidea</taxon>
        <taxon>Plakobranchidae</taxon>
        <taxon>Elysia</taxon>
    </lineage>
</organism>
<comment type="similarity">
    <text evidence="1 7">Belongs to the paraoxonase family.</text>
</comment>
<gene>
    <name evidence="8" type="ORF">ElyMa_001188200</name>
</gene>
<feature type="binding site" evidence="6">
    <location>
        <position position="173"/>
    </location>
    <ligand>
        <name>Ca(2+)</name>
        <dbReference type="ChEBI" id="CHEBI:29108"/>
        <label>1</label>
        <note>catalytic</note>
    </ligand>
</feature>
<dbReference type="InterPro" id="IPR002640">
    <property type="entry name" value="Arylesterase"/>
</dbReference>
<evidence type="ECO:0000256" key="5">
    <source>
        <dbReference type="PIRSR" id="PIRSR602640-1"/>
    </source>
</evidence>
<evidence type="ECO:0000256" key="1">
    <source>
        <dbReference type="ARBA" id="ARBA00008595"/>
    </source>
</evidence>
<dbReference type="Pfam" id="PF01731">
    <property type="entry name" value="Arylesterase"/>
    <property type="match status" value="1"/>
</dbReference>